<dbReference type="Proteomes" id="UP001054945">
    <property type="component" value="Unassembled WGS sequence"/>
</dbReference>
<evidence type="ECO:0000313" key="2">
    <source>
        <dbReference type="EMBL" id="GIZ02438.1"/>
    </source>
</evidence>
<feature type="compositionally biased region" description="Low complexity" evidence="1">
    <location>
        <begin position="30"/>
        <end position="40"/>
    </location>
</feature>
<dbReference type="EMBL" id="BPLR01001458">
    <property type="protein sequence ID" value="GIZ02438.1"/>
    <property type="molecule type" value="Genomic_DNA"/>
</dbReference>
<keyword evidence="3" id="KW-1185">Reference proteome</keyword>
<evidence type="ECO:0000313" key="3">
    <source>
        <dbReference type="Proteomes" id="UP001054945"/>
    </source>
</evidence>
<feature type="region of interest" description="Disordered" evidence="1">
    <location>
        <begin position="30"/>
        <end position="66"/>
    </location>
</feature>
<sequence length="66" mass="7517">MYALRIRKQNTPEIGRRLAFSQDKSDAWTKTLSPTLTTPPAKISPPLLARQHTPPRAECVTWETEL</sequence>
<evidence type="ECO:0000256" key="1">
    <source>
        <dbReference type="SAM" id="MobiDB-lite"/>
    </source>
</evidence>
<protein>
    <submittedName>
        <fullName evidence="2">Uncharacterized protein</fullName>
    </submittedName>
</protein>
<gene>
    <name evidence="2" type="ORF">CEXT_25611</name>
</gene>
<reference evidence="2 3" key="1">
    <citation type="submission" date="2021-06" db="EMBL/GenBank/DDBJ databases">
        <title>Caerostris extrusa draft genome.</title>
        <authorList>
            <person name="Kono N."/>
            <person name="Arakawa K."/>
        </authorList>
    </citation>
    <scope>NUCLEOTIDE SEQUENCE [LARGE SCALE GENOMIC DNA]</scope>
</reference>
<proteinExistence type="predicted"/>
<dbReference type="AlphaFoldDB" id="A0AAV4Y5X9"/>
<name>A0AAV4Y5X9_CAEEX</name>
<organism evidence="2 3">
    <name type="scientific">Caerostris extrusa</name>
    <name type="common">Bark spider</name>
    <name type="synonym">Caerostris bankana</name>
    <dbReference type="NCBI Taxonomy" id="172846"/>
    <lineage>
        <taxon>Eukaryota</taxon>
        <taxon>Metazoa</taxon>
        <taxon>Ecdysozoa</taxon>
        <taxon>Arthropoda</taxon>
        <taxon>Chelicerata</taxon>
        <taxon>Arachnida</taxon>
        <taxon>Araneae</taxon>
        <taxon>Araneomorphae</taxon>
        <taxon>Entelegynae</taxon>
        <taxon>Araneoidea</taxon>
        <taxon>Araneidae</taxon>
        <taxon>Caerostris</taxon>
    </lineage>
</organism>
<accession>A0AAV4Y5X9</accession>
<comment type="caution">
    <text evidence="2">The sequence shown here is derived from an EMBL/GenBank/DDBJ whole genome shotgun (WGS) entry which is preliminary data.</text>
</comment>